<dbReference type="InterPro" id="IPR023214">
    <property type="entry name" value="HAD_sf"/>
</dbReference>
<evidence type="ECO:0000256" key="5">
    <source>
        <dbReference type="ARBA" id="ARBA00034778"/>
    </source>
</evidence>
<comment type="cofactor">
    <cofactor evidence="1">
        <name>Mg(2+)</name>
        <dbReference type="ChEBI" id="CHEBI:18420"/>
    </cofactor>
</comment>
<evidence type="ECO:0000256" key="4">
    <source>
        <dbReference type="ARBA" id="ARBA00022842"/>
    </source>
</evidence>
<comment type="similarity">
    <text evidence="5">Belongs to the HAD-like hydrolase superfamily. Cof family.</text>
</comment>
<dbReference type="AlphaFoldDB" id="A0A1H4CNP5"/>
<sequence>MILATDLDGTFLGGDIHSRQLLYTLLKQNKDITLVFVTGRGVRSVMNLLEDDFIPRPDYMICDVGATVTHFATLESVEPVQSLIASRWPGEAVRESMKEVKGLLHQEAHQQYRCSYYYDEHTDIENARTLAATWQCDLLLSAGKYLDILPNGVNKGFTLTELLKVLAFPHQKVLVAGDSMNDLALFEAGFKGVVVGGAEPALIESTANMPHVLQAGKIGAAGILEAMAHFPEFKEYLPKEELK</sequence>
<evidence type="ECO:0000256" key="2">
    <source>
        <dbReference type="ARBA" id="ARBA00022723"/>
    </source>
</evidence>
<dbReference type="EMBL" id="FNRL01000011">
    <property type="protein sequence ID" value="SEA61949.1"/>
    <property type="molecule type" value="Genomic_DNA"/>
</dbReference>
<keyword evidence="3 7" id="KW-0378">Hydrolase</keyword>
<dbReference type="Gene3D" id="3.90.1070.10">
    <property type="match status" value="1"/>
</dbReference>
<accession>A0A1H4CNP5</accession>
<feature type="domain" description="Sucrose phosphatase-like" evidence="6">
    <location>
        <begin position="2"/>
        <end position="230"/>
    </location>
</feature>
<dbReference type="InterPro" id="IPR036412">
    <property type="entry name" value="HAD-like_sf"/>
</dbReference>
<dbReference type="GO" id="GO:0016791">
    <property type="term" value="F:phosphatase activity"/>
    <property type="evidence" value="ECO:0007669"/>
    <property type="project" value="UniProtKB-ARBA"/>
</dbReference>
<evidence type="ECO:0000313" key="8">
    <source>
        <dbReference type="Proteomes" id="UP000199656"/>
    </source>
</evidence>
<keyword evidence="4" id="KW-0460">Magnesium</keyword>
<dbReference type="InterPro" id="IPR006379">
    <property type="entry name" value="HAD-SF_hydro_IIB"/>
</dbReference>
<dbReference type="SFLD" id="SFLDG01140">
    <property type="entry name" value="C2.B:_Phosphomannomutase_and_P"/>
    <property type="match status" value="1"/>
</dbReference>
<dbReference type="NCBIfam" id="TIGR01484">
    <property type="entry name" value="HAD-SF-IIB"/>
    <property type="match status" value="1"/>
</dbReference>
<evidence type="ECO:0000256" key="3">
    <source>
        <dbReference type="ARBA" id="ARBA00022801"/>
    </source>
</evidence>
<evidence type="ECO:0000256" key="1">
    <source>
        <dbReference type="ARBA" id="ARBA00001946"/>
    </source>
</evidence>
<dbReference type="STRING" id="408074.SAMN05660909_02684"/>
<dbReference type="SUPFAM" id="SSF56784">
    <property type="entry name" value="HAD-like"/>
    <property type="match status" value="1"/>
</dbReference>
<dbReference type="SFLD" id="SFLDG01141">
    <property type="entry name" value="C2.B.1:_Sucrose_Phosphatase_Li"/>
    <property type="match status" value="1"/>
</dbReference>
<gene>
    <name evidence="7" type="ORF">SAMN05660909_02684</name>
</gene>
<keyword evidence="2" id="KW-0479">Metal-binding</keyword>
<dbReference type="PANTHER" id="PTHR47267:SF4">
    <property type="entry name" value="PYRIDOXAL PHOSPHATE PHOSPHATASE YIGL"/>
    <property type="match status" value="1"/>
</dbReference>
<dbReference type="InterPro" id="IPR006380">
    <property type="entry name" value="SPP-like_dom"/>
</dbReference>
<dbReference type="Pfam" id="PF05116">
    <property type="entry name" value="S6PP"/>
    <property type="match status" value="1"/>
</dbReference>
<proteinExistence type="inferred from homology"/>
<evidence type="ECO:0000313" key="7">
    <source>
        <dbReference type="EMBL" id="SEA61949.1"/>
    </source>
</evidence>
<dbReference type="Proteomes" id="UP000199656">
    <property type="component" value="Unassembled WGS sequence"/>
</dbReference>
<organism evidence="7 8">
    <name type="scientific">Chitinophaga terrae</name>
    <name type="common">ex Kim and Jung 2007</name>
    <dbReference type="NCBI Taxonomy" id="408074"/>
    <lineage>
        <taxon>Bacteria</taxon>
        <taxon>Pseudomonadati</taxon>
        <taxon>Bacteroidota</taxon>
        <taxon>Chitinophagia</taxon>
        <taxon>Chitinophagales</taxon>
        <taxon>Chitinophagaceae</taxon>
        <taxon>Chitinophaga</taxon>
    </lineage>
</organism>
<dbReference type="Gene3D" id="3.40.50.1000">
    <property type="entry name" value="HAD superfamily/HAD-like"/>
    <property type="match status" value="1"/>
</dbReference>
<evidence type="ECO:0000259" key="6">
    <source>
        <dbReference type="Pfam" id="PF05116"/>
    </source>
</evidence>
<keyword evidence="8" id="KW-1185">Reference proteome</keyword>
<dbReference type="GO" id="GO:0046872">
    <property type="term" value="F:metal ion binding"/>
    <property type="evidence" value="ECO:0007669"/>
    <property type="project" value="UniProtKB-KW"/>
</dbReference>
<reference evidence="8" key="1">
    <citation type="submission" date="2016-10" db="EMBL/GenBank/DDBJ databases">
        <authorList>
            <person name="Varghese N."/>
            <person name="Submissions S."/>
        </authorList>
    </citation>
    <scope>NUCLEOTIDE SEQUENCE [LARGE SCALE GENOMIC DNA]</scope>
    <source>
        <strain evidence="8">DSM 23920</strain>
    </source>
</reference>
<dbReference type="OrthoDB" id="9761633at2"/>
<protein>
    <submittedName>
        <fullName evidence="7">HAD-superfamily hydrolase, subfamily IIB</fullName>
    </submittedName>
</protein>
<dbReference type="RefSeq" id="WP_089762373.1">
    <property type="nucleotide sequence ID" value="NZ_BKAT01000016.1"/>
</dbReference>
<name>A0A1H4CNP5_9BACT</name>
<dbReference type="PANTHER" id="PTHR47267">
    <property type="match status" value="1"/>
</dbReference>
<dbReference type="SFLD" id="SFLDS00003">
    <property type="entry name" value="Haloacid_Dehalogenase"/>
    <property type="match status" value="1"/>
</dbReference>